<dbReference type="PANTHER" id="PTHR39419:SF1">
    <property type="entry name" value="SLL0814 PROTEIN"/>
    <property type="match status" value="1"/>
</dbReference>
<dbReference type="Proteomes" id="UP000016960">
    <property type="component" value="Unassembled WGS sequence"/>
</dbReference>
<dbReference type="InterPro" id="IPR007354">
    <property type="entry name" value="CruF-like"/>
</dbReference>
<keyword evidence="1" id="KW-1133">Transmembrane helix</keyword>
<dbReference type="PATRIC" id="fig|582515.4.peg.2472"/>
<keyword evidence="1" id="KW-0812">Transmembrane</keyword>
<keyword evidence="1" id="KW-0472">Membrane</keyword>
<dbReference type="InterPro" id="IPR054684">
    <property type="entry name" value="CruF-like_cyanobact"/>
</dbReference>
<dbReference type="NCBIfam" id="NF045693">
    <property type="entry name" value="GCarotHydoxCruF"/>
    <property type="match status" value="1"/>
</dbReference>
<feature type="transmembrane region" description="Helical" evidence="1">
    <location>
        <begin position="232"/>
        <end position="252"/>
    </location>
</feature>
<gene>
    <name evidence="2" type="ORF">KR51_00021980</name>
</gene>
<name>U5D9F7_9CHRO</name>
<reference evidence="2 3" key="1">
    <citation type="submission" date="2013-05" db="EMBL/GenBank/DDBJ databases">
        <title>Draft genome sequence of Rubidibacter lacunae KORDI 51-2.</title>
        <authorList>
            <person name="Choi D.H."/>
            <person name="Noh J.H."/>
            <person name="Kwon K.-K."/>
            <person name="Lee J.-H."/>
            <person name="Ryu J.-Y."/>
        </authorList>
    </citation>
    <scope>NUCLEOTIDE SEQUENCE [LARGE SCALE GENOMIC DNA]</scope>
    <source>
        <strain evidence="2 3">KORDI 51-2</strain>
    </source>
</reference>
<dbReference type="RefSeq" id="WP_022607295.1">
    <property type="nucleotide sequence ID" value="NZ_ASSJ01000052.1"/>
</dbReference>
<feature type="transmembrane region" description="Helical" evidence="1">
    <location>
        <begin position="151"/>
        <end position="169"/>
    </location>
</feature>
<protein>
    <submittedName>
        <fullName evidence="2">Putative membrane protein</fullName>
    </submittedName>
</protein>
<proteinExistence type="predicted"/>
<dbReference type="Pfam" id="PF04240">
    <property type="entry name" value="Caroten_synth"/>
    <property type="match status" value="1"/>
</dbReference>
<feature type="transmembrane region" description="Helical" evidence="1">
    <location>
        <begin position="76"/>
        <end position="97"/>
    </location>
</feature>
<feature type="transmembrane region" description="Helical" evidence="1">
    <location>
        <begin position="46"/>
        <end position="69"/>
    </location>
</feature>
<dbReference type="AlphaFoldDB" id="U5D9F7"/>
<comment type="caution">
    <text evidence="2">The sequence shown here is derived from an EMBL/GenBank/DDBJ whole genome shotgun (WGS) entry which is preliminary data.</text>
</comment>
<keyword evidence="3" id="KW-1185">Reference proteome</keyword>
<evidence type="ECO:0000313" key="3">
    <source>
        <dbReference type="Proteomes" id="UP000016960"/>
    </source>
</evidence>
<dbReference type="PANTHER" id="PTHR39419">
    <property type="entry name" value="SLL0814 PROTEIN"/>
    <property type="match status" value="1"/>
</dbReference>
<dbReference type="STRING" id="582515.KR51_00021980"/>
<feature type="transmembrane region" description="Helical" evidence="1">
    <location>
        <begin position="117"/>
        <end position="139"/>
    </location>
</feature>
<accession>U5D9F7</accession>
<dbReference type="InParanoid" id="U5D9F7"/>
<organism evidence="2 3">
    <name type="scientific">Rubidibacter lacunae KORDI 51-2</name>
    <dbReference type="NCBI Taxonomy" id="582515"/>
    <lineage>
        <taxon>Bacteria</taxon>
        <taxon>Bacillati</taxon>
        <taxon>Cyanobacteriota</taxon>
        <taxon>Cyanophyceae</taxon>
        <taxon>Oscillatoriophycideae</taxon>
        <taxon>Chroococcales</taxon>
        <taxon>Aphanothecaceae</taxon>
        <taxon>Rubidibacter</taxon>
    </lineage>
</organism>
<feature type="transmembrane region" description="Helical" evidence="1">
    <location>
        <begin position="12"/>
        <end position="34"/>
    </location>
</feature>
<dbReference type="OrthoDB" id="9811293at2"/>
<sequence length="302" mass="31956">MSVLRSTERVMLGGHLLAMLFGLAGLILVLPNQAFITSLPPVGQSALSWSMAGGGVVYMLMGAAAVFLYACRTLGLWHCAGFLVPAVALSLGSELLGTSTGFPFGDYRYLSGLGYKIAGLVPFTIPLSWFYVGFAAYLLARAALSARGVCGWRQVAGAIAIGSLLLTAWDLVLDPAMSQTAVPFWVWDRPGAFFGMPYQNFLGWAGTGALFMLVSSLLWLKKPVRFPYDQLGLPLAIYLGNLLFGIALSLAAGLWQPVLLSTVLALIPAIALYLLASSPGSDLPNDSGTSMLSVASMGVLHK</sequence>
<dbReference type="eggNOG" id="COG2324">
    <property type="taxonomic scope" value="Bacteria"/>
</dbReference>
<feature type="transmembrane region" description="Helical" evidence="1">
    <location>
        <begin position="201"/>
        <end position="220"/>
    </location>
</feature>
<dbReference type="EMBL" id="ASSJ01000052">
    <property type="protein sequence ID" value="ERN41223.1"/>
    <property type="molecule type" value="Genomic_DNA"/>
</dbReference>
<feature type="transmembrane region" description="Helical" evidence="1">
    <location>
        <begin position="258"/>
        <end position="276"/>
    </location>
</feature>
<evidence type="ECO:0000313" key="2">
    <source>
        <dbReference type="EMBL" id="ERN41223.1"/>
    </source>
</evidence>
<evidence type="ECO:0000256" key="1">
    <source>
        <dbReference type="SAM" id="Phobius"/>
    </source>
</evidence>